<dbReference type="Gramene" id="Bo4g037320.1">
    <property type="protein sequence ID" value="Bo4g037320.1"/>
    <property type="gene ID" value="Bo4g037320"/>
</dbReference>
<dbReference type="Proteomes" id="UP000032141">
    <property type="component" value="Chromosome C4"/>
</dbReference>
<keyword evidence="2" id="KW-1185">Reference proteome</keyword>
<reference evidence="1 2" key="1">
    <citation type="journal article" date="2014" name="Genome Biol.">
        <title>Transcriptome and methylome profiling reveals relics of genome dominance in the mesopolyploid Brassica oleracea.</title>
        <authorList>
            <person name="Parkin I.A."/>
            <person name="Koh C."/>
            <person name="Tang H."/>
            <person name="Robinson S.J."/>
            <person name="Kagale S."/>
            <person name="Clarke W.E."/>
            <person name="Town C.D."/>
            <person name="Nixon J."/>
            <person name="Krishnakumar V."/>
            <person name="Bidwell S.L."/>
            <person name="Denoeud F."/>
            <person name="Belcram H."/>
            <person name="Links M.G."/>
            <person name="Just J."/>
            <person name="Clarke C."/>
            <person name="Bender T."/>
            <person name="Huebert T."/>
            <person name="Mason A.S."/>
            <person name="Pires J.C."/>
            <person name="Barker G."/>
            <person name="Moore J."/>
            <person name="Walley P.G."/>
            <person name="Manoli S."/>
            <person name="Batley J."/>
            <person name="Edwards D."/>
            <person name="Nelson M.N."/>
            <person name="Wang X."/>
            <person name="Paterson A.H."/>
            <person name="King G."/>
            <person name="Bancroft I."/>
            <person name="Chalhoub B."/>
            <person name="Sharpe A.G."/>
        </authorList>
    </citation>
    <scope>NUCLEOTIDE SEQUENCE</scope>
    <source>
        <strain evidence="1 2">cv. TO1000</strain>
    </source>
</reference>
<accession>A0A0D3BRR1</accession>
<dbReference type="eggNOG" id="KOG4197">
    <property type="taxonomic scope" value="Eukaryota"/>
</dbReference>
<name>A0A0D3BRR1_BRAOL</name>
<evidence type="ECO:0000313" key="1">
    <source>
        <dbReference type="EnsemblPlants" id="Bo4g037320.1"/>
    </source>
</evidence>
<dbReference type="HOGENOM" id="CLU_2136970_0_0_1"/>
<dbReference type="AlphaFoldDB" id="A0A0D3BRR1"/>
<evidence type="ECO:0000313" key="2">
    <source>
        <dbReference type="Proteomes" id="UP000032141"/>
    </source>
</evidence>
<organism evidence="1 2">
    <name type="scientific">Brassica oleracea var. oleracea</name>
    <dbReference type="NCBI Taxonomy" id="109376"/>
    <lineage>
        <taxon>Eukaryota</taxon>
        <taxon>Viridiplantae</taxon>
        <taxon>Streptophyta</taxon>
        <taxon>Embryophyta</taxon>
        <taxon>Tracheophyta</taxon>
        <taxon>Spermatophyta</taxon>
        <taxon>Magnoliopsida</taxon>
        <taxon>eudicotyledons</taxon>
        <taxon>Gunneridae</taxon>
        <taxon>Pentapetalae</taxon>
        <taxon>rosids</taxon>
        <taxon>malvids</taxon>
        <taxon>Brassicales</taxon>
        <taxon>Brassicaceae</taxon>
        <taxon>Brassiceae</taxon>
        <taxon>Brassica</taxon>
    </lineage>
</organism>
<protein>
    <submittedName>
        <fullName evidence="1">Uncharacterized protein</fullName>
    </submittedName>
</protein>
<proteinExistence type="predicted"/>
<sequence length="113" mass="13222">MYRVLVFGFSKEGRRKEEEILVNEMLDKDMLHDIFTYNRLMDGLYTVENFQRTKFCVRFMAFAISETSGLCPKSKSSQQRDRQEIEDEFVAKLGINDIWQIMGVLVGVVKLLS</sequence>
<reference evidence="1" key="2">
    <citation type="submission" date="2015-03" db="UniProtKB">
        <authorList>
            <consortium name="EnsemblPlants"/>
        </authorList>
    </citation>
    <scope>IDENTIFICATION</scope>
</reference>
<dbReference type="EnsemblPlants" id="Bo4g037320.1">
    <property type="protein sequence ID" value="Bo4g037320.1"/>
    <property type="gene ID" value="Bo4g037320"/>
</dbReference>